<dbReference type="InterPro" id="IPR005490">
    <property type="entry name" value="LD_TPept_cat_dom"/>
</dbReference>
<sequence length="218" mass="23628">MVLVTTPDWNADHGKLRTFLRKDGRWKAEGRAVNVSIGRAGSAWGLGLHDRHAGPRKREGDGRSPAGVFRLGTAFGYAGTLRTALPYAAMQATHYCVDVTSSPLYNRIVDTRDVGEAAVQGSTEPMRRDIHADGDVRYKAGFVIEHNSAGLAGGGSCIFAHLWRKPGEATSGCTAMDEAAMQRLLRWLDPKQMPVFVLLPQAEYAKLAAGWQLPPAAD</sequence>
<accession>A0ABT1QMI5</accession>
<keyword evidence="3" id="KW-1185">Reference proteome</keyword>
<dbReference type="Pfam" id="PF03734">
    <property type="entry name" value="YkuD"/>
    <property type="match status" value="1"/>
</dbReference>
<evidence type="ECO:0000313" key="3">
    <source>
        <dbReference type="Proteomes" id="UP001165498"/>
    </source>
</evidence>
<proteinExistence type="predicted"/>
<comment type="caution">
    <text evidence="2">The sequence shown here is derived from an EMBL/GenBank/DDBJ whole genome shotgun (WGS) entry which is preliminary data.</text>
</comment>
<name>A0ABT1QMI5_9GAMM</name>
<dbReference type="Proteomes" id="UP001165498">
    <property type="component" value="Unassembled WGS sequence"/>
</dbReference>
<evidence type="ECO:0000259" key="1">
    <source>
        <dbReference type="Pfam" id="PF03734"/>
    </source>
</evidence>
<protein>
    <recommendedName>
        <fullName evidence="1">L,D-TPase catalytic domain-containing protein</fullName>
    </recommendedName>
</protein>
<dbReference type="PANTHER" id="PTHR38589">
    <property type="entry name" value="BLR0621 PROTEIN"/>
    <property type="match status" value="1"/>
</dbReference>
<reference evidence="2" key="1">
    <citation type="submission" date="2022-07" db="EMBL/GenBank/DDBJ databases">
        <title>Tahibacter sp., a new gammaproteobacterium isolated from the silt sample collected at pig farm.</title>
        <authorList>
            <person name="Chen H."/>
        </authorList>
    </citation>
    <scope>NUCLEOTIDE SEQUENCE</scope>
    <source>
        <strain evidence="2">P2K</strain>
    </source>
</reference>
<dbReference type="PANTHER" id="PTHR38589:SF1">
    <property type="entry name" value="BLR0621 PROTEIN"/>
    <property type="match status" value="1"/>
</dbReference>
<feature type="domain" description="L,D-TPase catalytic" evidence="1">
    <location>
        <begin position="31"/>
        <end position="197"/>
    </location>
</feature>
<dbReference type="EMBL" id="JANFQO010000002">
    <property type="protein sequence ID" value="MCQ4163751.1"/>
    <property type="molecule type" value="Genomic_DNA"/>
</dbReference>
<gene>
    <name evidence="2" type="ORF">NM961_03395</name>
</gene>
<organism evidence="2 3">
    <name type="scientific">Tahibacter harae</name>
    <dbReference type="NCBI Taxonomy" id="2963937"/>
    <lineage>
        <taxon>Bacteria</taxon>
        <taxon>Pseudomonadati</taxon>
        <taxon>Pseudomonadota</taxon>
        <taxon>Gammaproteobacteria</taxon>
        <taxon>Lysobacterales</taxon>
        <taxon>Rhodanobacteraceae</taxon>
        <taxon>Tahibacter</taxon>
    </lineage>
</organism>
<evidence type="ECO:0000313" key="2">
    <source>
        <dbReference type="EMBL" id="MCQ4163751.1"/>
    </source>
</evidence>